<evidence type="ECO:0000313" key="13">
    <source>
        <dbReference type="Proteomes" id="UP000018467"/>
    </source>
</evidence>
<feature type="domain" description="Cadherin" evidence="11">
    <location>
        <begin position="335"/>
        <end position="439"/>
    </location>
</feature>
<evidence type="ECO:0000256" key="8">
    <source>
        <dbReference type="ARBA" id="ARBA00023180"/>
    </source>
</evidence>
<dbReference type="GO" id="GO:0009653">
    <property type="term" value="P:anatomical structure morphogenesis"/>
    <property type="evidence" value="ECO:0007669"/>
    <property type="project" value="UniProtKB-ARBA"/>
</dbReference>
<dbReference type="InterPro" id="IPR002126">
    <property type="entry name" value="Cadherin-like_dom"/>
</dbReference>
<keyword evidence="5" id="KW-0130">Cell adhesion</keyword>
<feature type="domain" description="Cadherin" evidence="11">
    <location>
        <begin position="250"/>
        <end position="334"/>
    </location>
</feature>
<sequence>MSYLCCSYNCRLCVTLLISKMKLLVLVFFVLSVAYGQVRYSIPEEMNKGSVVGNIVQDLGLDVKRLKSGRARIFMEDGREYIGLNVDKGTLVIKERIDREELCGQITPCSLHFQIILENPMELHRIDVEILDINDHAPVFEKKDVVIEIKESMLTGSLFSLDNAHDPDVGENTLQRYTLNPTDHFTLKELSRSDGTKYVDMVLQTHLDREKHEEHQLILTAFDGGNPQKSGTVKITIVVIDANDNPPVFSEPVYRVSLPENAAKTSIILTVRATDKDKGSYDLETGEIRVNGPLDYEKCKQYELDIKAMDKDGLTDTSKVLVEITDVNDNAPVISVMSFSNTIREDSAPETVIAMINIKDLDSGKNGQIRCSLDSDLPFRIKSPSSNFYSLVTDQFLDREKCSEYNITITATDEGSPSFSSNKTLNLKISDVNDNAPVFQHQSYTAYVLENNTPGVSIFAVTAADKDSGNNARISYFLEDVLVNGVSASTYISVNAESGEILAVRSFDYEQTKEFHIRVKAQDGGSPLLSSNVSVKIVIQDQNDNAPQVLYPVQTGGSVLAEMVPRSAEVGYLVTKVVAVDMDSGQNAWLSYKLQKATDRALFEVGLQNGEIRTVRQVTDKDAVKQKLTVVVEDNGQPSRSATVNINVAVADSFPEVLSEFTDFTHDKDYNDNLTFYLVLALAVVSFLFIVSIIAILSVKCYRWRRERMFYKSGANLPVIPYYPPLYADVGGTGTLQHVYNYEVCRTTDSRKSDLKHMRPTQSIISLDTSGTHTLTHAQREKLLNDDLEDQVRVGHYSILSVKCYRWRRERMFYKSGANLPVIPYYPPLYADVGGTGTLQHVYNYEVCRTTDSRKSDLKHMRPTQSIISLDTNGTQTLTHAQREKLISEDFEDQVRVVYYCHF</sequence>
<dbReference type="PRINTS" id="PR00205">
    <property type="entry name" value="CADHERIN"/>
</dbReference>
<reference evidence="13" key="2">
    <citation type="journal article" date="2014" name="Nat. Commun.">
        <title>The cavefish genome reveals candidate genes for eye loss.</title>
        <authorList>
            <person name="McGaugh S.E."/>
            <person name="Gross J.B."/>
            <person name="Aken B."/>
            <person name="Blin M."/>
            <person name="Borowsky R."/>
            <person name="Chalopin D."/>
            <person name="Hinaux H."/>
            <person name="Jeffery W.R."/>
            <person name="Keene A."/>
            <person name="Ma L."/>
            <person name="Minx P."/>
            <person name="Murphy D."/>
            <person name="O'Quin K.E."/>
            <person name="Retaux S."/>
            <person name="Rohner N."/>
            <person name="Searle S.M."/>
            <person name="Stahl B.A."/>
            <person name="Tabin C."/>
            <person name="Volff J.N."/>
            <person name="Yoshizawa M."/>
            <person name="Warren W.C."/>
        </authorList>
    </citation>
    <scope>NUCLEOTIDE SEQUENCE [LARGE SCALE GENOMIC DNA]</scope>
    <source>
        <strain evidence="13">female</strain>
    </source>
</reference>
<dbReference type="PROSITE" id="PS50268">
    <property type="entry name" value="CADHERIN_2"/>
    <property type="match status" value="6"/>
</dbReference>
<dbReference type="Ensembl" id="ENSAMXT00000051820.1">
    <property type="protein sequence ID" value="ENSAMXP00000053697.1"/>
    <property type="gene ID" value="ENSAMXG00000031669.1"/>
</dbReference>
<dbReference type="InterPro" id="IPR013164">
    <property type="entry name" value="Cadherin_N"/>
</dbReference>
<reference evidence="12" key="3">
    <citation type="submission" date="2025-08" db="UniProtKB">
        <authorList>
            <consortium name="Ensembl"/>
        </authorList>
    </citation>
    <scope>IDENTIFICATION</scope>
</reference>
<feature type="domain" description="Cadherin" evidence="11">
    <location>
        <begin position="564"/>
        <end position="661"/>
    </location>
</feature>
<dbReference type="InterPro" id="IPR020894">
    <property type="entry name" value="Cadherin_CS"/>
</dbReference>
<evidence type="ECO:0000256" key="10">
    <source>
        <dbReference type="SAM" id="Phobius"/>
    </source>
</evidence>
<feature type="domain" description="Cadherin" evidence="11">
    <location>
        <begin position="141"/>
        <end position="249"/>
    </location>
</feature>
<name>A0A3B1KG71_ASTMX</name>
<organism evidence="12 13">
    <name type="scientific">Astyanax mexicanus</name>
    <name type="common">Blind cave fish</name>
    <name type="synonym">Astyanax fasciatus mexicanus</name>
    <dbReference type="NCBI Taxonomy" id="7994"/>
    <lineage>
        <taxon>Eukaryota</taxon>
        <taxon>Metazoa</taxon>
        <taxon>Chordata</taxon>
        <taxon>Craniata</taxon>
        <taxon>Vertebrata</taxon>
        <taxon>Euteleostomi</taxon>
        <taxon>Actinopterygii</taxon>
        <taxon>Neopterygii</taxon>
        <taxon>Teleostei</taxon>
        <taxon>Ostariophysi</taxon>
        <taxon>Characiformes</taxon>
        <taxon>Characoidei</taxon>
        <taxon>Acestrorhamphidae</taxon>
        <taxon>Acestrorhamphinae</taxon>
        <taxon>Astyanax</taxon>
    </lineage>
</organism>
<evidence type="ECO:0000259" key="11">
    <source>
        <dbReference type="PROSITE" id="PS50268"/>
    </source>
</evidence>
<evidence type="ECO:0000256" key="1">
    <source>
        <dbReference type="ARBA" id="ARBA00004167"/>
    </source>
</evidence>
<reference evidence="12" key="4">
    <citation type="submission" date="2025-09" db="UniProtKB">
        <authorList>
            <consortium name="Ensembl"/>
        </authorList>
    </citation>
    <scope>IDENTIFICATION</scope>
</reference>
<keyword evidence="7 10" id="KW-0472">Membrane</keyword>
<evidence type="ECO:0000256" key="7">
    <source>
        <dbReference type="ARBA" id="ARBA00023136"/>
    </source>
</evidence>
<dbReference type="PANTHER" id="PTHR24028:SF296">
    <property type="entry name" value="PROTOCADHERIN 1 GAMMA 11 PRECURSOR-RELATED"/>
    <property type="match status" value="1"/>
</dbReference>
<evidence type="ECO:0000256" key="4">
    <source>
        <dbReference type="ARBA" id="ARBA00022837"/>
    </source>
</evidence>
<dbReference type="Proteomes" id="UP000018467">
    <property type="component" value="Unassembled WGS sequence"/>
</dbReference>
<dbReference type="Pfam" id="PF08266">
    <property type="entry name" value="Cadherin_2"/>
    <property type="match status" value="1"/>
</dbReference>
<dbReference type="SUPFAM" id="SSF49313">
    <property type="entry name" value="Cadherin-like"/>
    <property type="match status" value="5"/>
</dbReference>
<evidence type="ECO:0000256" key="3">
    <source>
        <dbReference type="ARBA" id="ARBA00022737"/>
    </source>
</evidence>
<dbReference type="InterPro" id="IPR050174">
    <property type="entry name" value="Protocadherin/Cadherin-CA"/>
</dbReference>
<keyword evidence="13" id="KW-1185">Reference proteome</keyword>
<dbReference type="CDD" id="cd11304">
    <property type="entry name" value="Cadherin_repeat"/>
    <property type="match status" value="6"/>
</dbReference>
<proteinExistence type="predicted"/>
<evidence type="ECO:0000256" key="9">
    <source>
        <dbReference type="PROSITE-ProRule" id="PRU00043"/>
    </source>
</evidence>
<feature type="domain" description="Cadherin" evidence="11">
    <location>
        <begin position="41"/>
        <end position="140"/>
    </location>
</feature>
<dbReference type="GeneTree" id="ENSGT00940000164468"/>
<dbReference type="InterPro" id="IPR032455">
    <property type="entry name" value="Cadherin_C"/>
</dbReference>
<dbReference type="SMART" id="SM00112">
    <property type="entry name" value="CA"/>
    <property type="match status" value="6"/>
</dbReference>
<dbReference type="GO" id="GO:0005886">
    <property type="term" value="C:plasma membrane"/>
    <property type="evidence" value="ECO:0007669"/>
    <property type="project" value="UniProtKB-SubCell"/>
</dbReference>
<keyword evidence="3" id="KW-0677">Repeat</keyword>
<evidence type="ECO:0000313" key="12">
    <source>
        <dbReference type="Ensembl" id="ENSAMXP00000053697.1"/>
    </source>
</evidence>
<dbReference type="GO" id="GO:0005509">
    <property type="term" value="F:calcium ion binding"/>
    <property type="evidence" value="ECO:0007669"/>
    <property type="project" value="UniProtKB-UniRule"/>
</dbReference>
<accession>A0A3B1KG71</accession>
<dbReference type="InParanoid" id="A0A3B1KG71"/>
<dbReference type="PANTHER" id="PTHR24028">
    <property type="entry name" value="CADHERIN-87A"/>
    <property type="match status" value="1"/>
</dbReference>
<dbReference type="PROSITE" id="PS00232">
    <property type="entry name" value="CADHERIN_1"/>
    <property type="match status" value="3"/>
</dbReference>
<protein>
    <submittedName>
        <fullName evidence="12">Protocadherin 2 gamma 28</fullName>
    </submittedName>
</protein>
<dbReference type="InterPro" id="IPR015919">
    <property type="entry name" value="Cadherin-like_sf"/>
</dbReference>
<feature type="domain" description="Cadherin" evidence="11">
    <location>
        <begin position="440"/>
        <end position="549"/>
    </location>
</feature>
<dbReference type="Pfam" id="PF16492">
    <property type="entry name" value="Cadherin_C_2"/>
    <property type="match status" value="2"/>
</dbReference>
<reference evidence="13" key="1">
    <citation type="submission" date="2013-03" db="EMBL/GenBank/DDBJ databases">
        <authorList>
            <person name="Jeffery W."/>
            <person name="Warren W."/>
            <person name="Wilson R.K."/>
        </authorList>
    </citation>
    <scope>NUCLEOTIDE SEQUENCE</scope>
    <source>
        <strain evidence="13">female</strain>
    </source>
</reference>
<keyword evidence="2 10" id="KW-0812">Transmembrane</keyword>
<evidence type="ECO:0000256" key="6">
    <source>
        <dbReference type="ARBA" id="ARBA00022989"/>
    </source>
</evidence>
<evidence type="ECO:0000256" key="5">
    <source>
        <dbReference type="ARBA" id="ARBA00022889"/>
    </source>
</evidence>
<feature type="transmembrane region" description="Helical" evidence="10">
    <location>
        <begin position="674"/>
        <end position="699"/>
    </location>
</feature>
<keyword evidence="8" id="KW-0325">Glycoprotein</keyword>
<dbReference type="Bgee" id="ENSAMXG00000031669">
    <property type="expression patterns" value="Expressed in brain and 5 other cell types or tissues"/>
</dbReference>
<comment type="subcellular location">
    <subcellularLocation>
        <location evidence="1">Membrane</location>
        <topology evidence="1">Single-pass membrane protein</topology>
    </subcellularLocation>
</comment>
<keyword evidence="6 10" id="KW-1133">Transmembrane helix</keyword>
<keyword evidence="4 9" id="KW-0106">Calcium</keyword>
<evidence type="ECO:0000256" key="2">
    <source>
        <dbReference type="ARBA" id="ARBA00022692"/>
    </source>
</evidence>
<dbReference type="Gene3D" id="2.60.40.60">
    <property type="entry name" value="Cadherins"/>
    <property type="match status" value="6"/>
</dbReference>
<dbReference type="AlphaFoldDB" id="A0A3B1KG71"/>
<dbReference type="Pfam" id="PF00028">
    <property type="entry name" value="Cadherin"/>
    <property type="match status" value="4"/>
</dbReference>
<dbReference type="GO" id="GO:0007156">
    <property type="term" value="P:homophilic cell adhesion via plasma membrane adhesion molecules"/>
    <property type="evidence" value="ECO:0007669"/>
    <property type="project" value="InterPro"/>
</dbReference>